<dbReference type="STRING" id="870435.A0A0C3NT17"/>
<name>A0A0C3NT17_PISTI</name>
<reference evidence="2 3" key="1">
    <citation type="submission" date="2014-04" db="EMBL/GenBank/DDBJ databases">
        <authorList>
            <consortium name="DOE Joint Genome Institute"/>
            <person name="Kuo A."/>
            <person name="Kohler A."/>
            <person name="Costa M.D."/>
            <person name="Nagy L.G."/>
            <person name="Floudas D."/>
            <person name="Copeland A."/>
            <person name="Barry K.W."/>
            <person name="Cichocki N."/>
            <person name="Veneault-Fourrey C."/>
            <person name="LaButti K."/>
            <person name="Lindquist E.A."/>
            <person name="Lipzen A."/>
            <person name="Lundell T."/>
            <person name="Morin E."/>
            <person name="Murat C."/>
            <person name="Sun H."/>
            <person name="Tunlid A."/>
            <person name="Henrissat B."/>
            <person name="Grigoriev I.V."/>
            <person name="Hibbett D.S."/>
            <person name="Martin F."/>
            <person name="Nordberg H.P."/>
            <person name="Cantor M.N."/>
            <person name="Hua S.X."/>
        </authorList>
    </citation>
    <scope>NUCLEOTIDE SEQUENCE [LARGE SCALE GENOMIC DNA]</scope>
    <source>
        <strain evidence="2 3">Marx 270</strain>
    </source>
</reference>
<proteinExistence type="predicted"/>
<protein>
    <recommendedName>
        <fullName evidence="1">L-tryptophan decarboxylase PsiD-like domain-containing protein</fullName>
    </recommendedName>
</protein>
<organism evidence="2 3">
    <name type="scientific">Pisolithus tinctorius Marx 270</name>
    <dbReference type="NCBI Taxonomy" id="870435"/>
    <lineage>
        <taxon>Eukaryota</taxon>
        <taxon>Fungi</taxon>
        <taxon>Dikarya</taxon>
        <taxon>Basidiomycota</taxon>
        <taxon>Agaricomycotina</taxon>
        <taxon>Agaricomycetes</taxon>
        <taxon>Agaricomycetidae</taxon>
        <taxon>Boletales</taxon>
        <taxon>Sclerodermatineae</taxon>
        <taxon>Pisolithaceae</taxon>
        <taxon>Pisolithus</taxon>
    </lineage>
</organism>
<feature type="domain" description="L-tryptophan decarboxylase PsiD-like" evidence="1">
    <location>
        <begin position="85"/>
        <end position="121"/>
    </location>
</feature>
<dbReference type="InParanoid" id="A0A0C3NT17"/>
<dbReference type="AlphaFoldDB" id="A0A0C3NT17"/>
<dbReference type="InterPro" id="IPR022237">
    <property type="entry name" value="PsiD-like"/>
</dbReference>
<sequence>MPRTTVCRWLPKDPAAIQTFVSDLLVCSHIIHGHDPKTHVHVAKVGESLETAISRTGITFDLSCLRCHYRFTVGQEQAYTVHGLHPIVQEFQDYIEREGVVYTAFNEMFEQAPPPQNKDQEKIMWT</sequence>
<evidence type="ECO:0000259" key="1">
    <source>
        <dbReference type="Pfam" id="PF12588"/>
    </source>
</evidence>
<dbReference type="Proteomes" id="UP000054217">
    <property type="component" value="Unassembled WGS sequence"/>
</dbReference>
<evidence type="ECO:0000313" key="3">
    <source>
        <dbReference type="Proteomes" id="UP000054217"/>
    </source>
</evidence>
<gene>
    <name evidence="2" type="ORF">M404DRAFT_31381</name>
</gene>
<dbReference type="Pfam" id="PF12588">
    <property type="entry name" value="PSDC"/>
    <property type="match status" value="1"/>
</dbReference>
<keyword evidence="3" id="KW-1185">Reference proteome</keyword>
<evidence type="ECO:0000313" key="2">
    <source>
        <dbReference type="EMBL" id="KIN98368.1"/>
    </source>
</evidence>
<reference evidence="3" key="2">
    <citation type="submission" date="2015-01" db="EMBL/GenBank/DDBJ databases">
        <title>Evolutionary Origins and Diversification of the Mycorrhizal Mutualists.</title>
        <authorList>
            <consortium name="DOE Joint Genome Institute"/>
            <consortium name="Mycorrhizal Genomics Consortium"/>
            <person name="Kohler A."/>
            <person name="Kuo A."/>
            <person name="Nagy L.G."/>
            <person name="Floudas D."/>
            <person name="Copeland A."/>
            <person name="Barry K.W."/>
            <person name="Cichocki N."/>
            <person name="Veneault-Fourrey C."/>
            <person name="LaButti K."/>
            <person name="Lindquist E.A."/>
            <person name="Lipzen A."/>
            <person name="Lundell T."/>
            <person name="Morin E."/>
            <person name="Murat C."/>
            <person name="Riley R."/>
            <person name="Ohm R."/>
            <person name="Sun H."/>
            <person name="Tunlid A."/>
            <person name="Henrissat B."/>
            <person name="Grigoriev I.V."/>
            <person name="Hibbett D.S."/>
            <person name="Martin F."/>
        </authorList>
    </citation>
    <scope>NUCLEOTIDE SEQUENCE [LARGE SCALE GENOMIC DNA]</scope>
    <source>
        <strain evidence="3">Marx 270</strain>
    </source>
</reference>
<dbReference type="HOGENOM" id="CLU_1982484_0_0_1"/>
<accession>A0A0C3NT17</accession>
<dbReference type="EMBL" id="KN832016">
    <property type="protein sequence ID" value="KIN98368.1"/>
    <property type="molecule type" value="Genomic_DNA"/>
</dbReference>
<dbReference type="OrthoDB" id="2705783at2759"/>